<dbReference type="GO" id="GO:0009507">
    <property type="term" value="C:chloroplast"/>
    <property type="evidence" value="ECO:0007669"/>
    <property type="project" value="TreeGrafter"/>
</dbReference>
<proteinExistence type="predicted"/>
<dbReference type="OrthoDB" id="759910at2759"/>
<keyword evidence="3" id="KW-1185">Reference proteome</keyword>
<dbReference type="STRING" id="3821.A0A151SFT6"/>
<feature type="region of interest" description="Disordered" evidence="1">
    <location>
        <begin position="79"/>
        <end position="121"/>
    </location>
</feature>
<dbReference type="EMBL" id="KQ483412">
    <property type="protein sequence ID" value="KYP53653.1"/>
    <property type="molecule type" value="Genomic_DNA"/>
</dbReference>
<dbReference type="Proteomes" id="UP000075243">
    <property type="component" value="Unassembled WGS sequence"/>
</dbReference>
<gene>
    <name evidence="2" type="ORF">KK1_024548</name>
</gene>
<organism evidence="2 3">
    <name type="scientific">Cajanus cajan</name>
    <name type="common">Pigeon pea</name>
    <name type="synonym">Cajanus indicus</name>
    <dbReference type="NCBI Taxonomy" id="3821"/>
    <lineage>
        <taxon>Eukaryota</taxon>
        <taxon>Viridiplantae</taxon>
        <taxon>Streptophyta</taxon>
        <taxon>Embryophyta</taxon>
        <taxon>Tracheophyta</taxon>
        <taxon>Spermatophyta</taxon>
        <taxon>Magnoliopsida</taxon>
        <taxon>eudicotyledons</taxon>
        <taxon>Gunneridae</taxon>
        <taxon>Pentapetalae</taxon>
        <taxon>rosids</taxon>
        <taxon>fabids</taxon>
        <taxon>Fabales</taxon>
        <taxon>Fabaceae</taxon>
        <taxon>Papilionoideae</taxon>
        <taxon>50 kb inversion clade</taxon>
        <taxon>NPAAA clade</taxon>
        <taxon>indigoferoid/millettioid clade</taxon>
        <taxon>Phaseoleae</taxon>
        <taxon>Cajanus</taxon>
    </lineage>
</organism>
<dbReference type="OMA" id="QWQRKHK"/>
<dbReference type="Gramene" id="C.cajan_23858.t">
    <property type="protein sequence ID" value="C.cajan_23858.t"/>
    <property type="gene ID" value="C.cajan_23858"/>
</dbReference>
<evidence type="ECO:0000313" key="3">
    <source>
        <dbReference type="Proteomes" id="UP000075243"/>
    </source>
</evidence>
<accession>A0A151SFT6</accession>
<sequence>MASSVNTSPLILPVGIKIQPQAHVKHTGPNIVGMKPLPYNIRKEDRMISTLQSPSSHITCAAALDTKCAATASATQTVTRNARSMTITPDKVKSPQLDNNGPGLPPRDDDGDGGNGGGGGKFSGGLQLLGILGILDVLKDIENQWQRKHKRRS</sequence>
<evidence type="ECO:0000256" key="1">
    <source>
        <dbReference type="SAM" id="MobiDB-lite"/>
    </source>
</evidence>
<dbReference type="AlphaFoldDB" id="A0A151SFT6"/>
<name>A0A151SFT6_CAJCA</name>
<dbReference type="InterPro" id="IPR040299">
    <property type="entry name" value="RF2K-like"/>
</dbReference>
<dbReference type="GO" id="GO:0009658">
    <property type="term" value="P:chloroplast organization"/>
    <property type="evidence" value="ECO:0007669"/>
    <property type="project" value="TreeGrafter"/>
</dbReference>
<protein>
    <submittedName>
        <fullName evidence="2">Uncharacterized protein</fullName>
    </submittedName>
</protein>
<dbReference type="GO" id="GO:0010027">
    <property type="term" value="P:thylakoid membrane organization"/>
    <property type="evidence" value="ECO:0007669"/>
    <property type="project" value="TreeGrafter"/>
</dbReference>
<evidence type="ECO:0000313" key="2">
    <source>
        <dbReference type="EMBL" id="KYP53653.1"/>
    </source>
</evidence>
<dbReference type="PANTHER" id="PTHR34938:SF4">
    <property type="entry name" value="TRANSMEMBRANE PROTEIN"/>
    <property type="match status" value="1"/>
</dbReference>
<dbReference type="PANTHER" id="PTHR34938">
    <property type="entry name" value="PROTEIN FERTILITY RESTORER RF2, MITOCHONDRIAL"/>
    <property type="match status" value="1"/>
</dbReference>
<reference evidence="2" key="1">
    <citation type="journal article" date="2012" name="Nat. Biotechnol.">
        <title>Draft genome sequence of pigeonpea (Cajanus cajan), an orphan legume crop of resource-poor farmers.</title>
        <authorList>
            <person name="Varshney R.K."/>
            <person name="Chen W."/>
            <person name="Li Y."/>
            <person name="Bharti A.K."/>
            <person name="Saxena R.K."/>
            <person name="Schlueter J.A."/>
            <person name="Donoghue M.T."/>
            <person name="Azam S."/>
            <person name="Fan G."/>
            <person name="Whaley A.M."/>
            <person name="Farmer A.D."/>
            <person name="Sheridan J."/>
            <person name="Iwata A."/>
            <person name="Tuteja R."/>
            <person name="Penmetsa R.V."/>
            <person name="Wu W."/>
            <person name="Upadhyaya H.D."/>
            <person name="Yang S.P."/>
            <person name="Shah T."/>
            <person name="Saxena K.B."/>
            <person name="Michael T."/>
            <person name="McCombie W.R."/>
            <person name="Yang B."/>
            <person name="Zhang G."/>
            <person name="Yang H."/>
            <person name="Wang J."/>
            <person name="Spillane C."/>
            <person name="Cook D.R."/>
            <person name="May G.D."/>
            <person name="Xu X."/>
            <person name="Jackson S.A."/>
        </authorList>
    </citation>
    <scope>NUCLEOTIDE SEQUENCE [LARGE SCALE GENOMIC DNA]</scope>
</reference>